<gene>
    <name evidence="2" type="ORF">SAMN04488528_101847</name>
</gene>
<dbReference type="EMBL" id="FOKI01000018">
    <property type="protein sequence ID" value="SFB21896.1"/>
    <property type="molecule type" value="Genomic_DNA"/>
</dbReference>
<keyword evidence="1" id="KW-1133">Transmembrane helix</keyword>
<evidence type="ECO:0008006" key="4">
    <source>
        <dbReference type="Google" id="ProtNLM"/>
    </source>
</evidence>
<feature type="transmembrane region" description="Helical" evidence="1">
    <location>
        <begin position="7"/>
        <end position="26"/>
    </location>
</feature>
<protein>
    <recommendedName>
        <fullName evidence="4">DUF4825 domain-containing protein</fullName>
    </recommendedName>
</protein>
<dbReference type="OrthoDB" id="9858939at2"/>
<evidence type="ECO:0000313" key="2">
    <source>
        <dbReference type="EMBL" id="SFB21896.1"/>
    </source>
</evidence>
<evidence type="ECO:0000256" key="1">
    <source>
        <dbReference type="SAM" id="Phobius"/>
    </source>
</evidence>
<keyword evidence="3" id="KW-1185">Reference proteome</keyword>
<dbReference type="RefSeq" id="WP_090041707.1">
    <property type="nucleotide sequence ID" value="NZ_FOKI01000018.1"/>
</dbReference>
<proteinExistence type="predicted"/>
<dbReference type="AlphaFoldDB" id="A0A1I0Z9T8"/>
<sequence length="170" mass="19506">MDKKNKIILITVVILIILGGGGYMMYSKNRGCVPPEYEYSKVVNEKFVVKTTEGYESEVVNLSQIEDFIKNVSKKNKDNLSIIEYMKKGKILKVSSLMKLDFDEESIKITYFNVDNEKKFKEDKTETYEKIVKTGDNTSSKIVALKDSLQSPLDGEVLLTYQQSNVKEYK</sequence>
<reference evidence="2 3" key="1">
    <citation type="submission" date="2016-10" db="EMBL/GenBank/DDBJ databases">
        <authorList>
            <person name="de Groot N.N."/>
        </authorList>
    </citation>
    <scope>NUCLEOTIDE SEQUENCE [LARGE SCALE GENOMIC DNA]</scope>
    <source>
        <strain evidence="2 3">DSM 12271</strain>
    </source>
</reference>
<name>A0A1I0Z9T8_9CLOT</name>
<accession>A0A1I0Z9T8</accession>
<dbReference type="Proteomes" id="UP000198619">
    <property type="component" value="Unassembled WGS sequence"/>
</dbReference>
<keyword evidence="1" id="KW-0472">Membrane</keyword>
<organism evidence="2 3">
    <name type="scientific">Clostridium frigidicarnis</name>
    <dbReference type="NCBI Taxonomy" id="84698"/>
    <lineage>
        <taxon>Bacteria</taxon>
        <taxon>Bacillati</taxon>
        <taxon>Bacillota</taxon>
        <taxon>Clostridia</taxon>
        <taxon>Eubacteriales</taxon>
        <taxon>Clostridiaceae</taxon>
        <taxon>Clostridium</taxon>
    </lineage>
</organism>
<keyword evidence="1" id="KW-0812">Transmembrane</keyword>
<evidence type="ECO:0000313" key="3">
    <source>
        <dbReference type="Proteomes" id="UP000198619"/>
    </source>
</evidence>